<dbReference type="InterPro" id="IPR008271">
    <property type="entry name" value="Ser/Thr_kinase_AS"/>
</dbReference>
<dbReference type="PROSITE" id="PS50011">
    <property type="entry name" value="PROTEIN_KINASE_DOM"/>
    <property type="match status" value="1"/>
</dbReference>
<dbReference type="Gene3D" id="3.30.200.20">
    <property type="entry name" value="Phosphorylase Kinase, domain 1"/>
    <property type="match status" value="1"/>
</dbReference>
<keyword evidence="9" id="KW-0472">Membrane</keyword>
<keyword evidence="5 11" id="KW-0418">Kinase</keyword>
<feature type="transmembrane region" description="Helical" evidence="9">
    <location>
        <begin position="356"/>
        <end position="379"/>
    </location>
</feature>
<dbReference type="GO" id="GO:0004674">
    <property type="term" value="F:protein serine/threonine kinase activity"/>
    <property type="evidence" value="ECO:0007669"/>
    <property type="project" value="UniProtKB-KW"/>
</dbReference>
<dbReference type="PROSITE" id="PS00108">
    <property type="entry name" value="PROTEIN_KINASE_ST"/>
    <property type="match status" value="1"/>
</dbReference>
<comment type="caution">
    <text evidence="11">The sequence shown here is derived from an EMBL/GenBank/DDBJ whole genome shotgun (WGS) entry which is preliminary data.</text>
</comment>
<gene>
    <name evidence="11" type="ORF">FB562_1583</name>
</gene>
<evidence type="ECO:0000256" key="1">
    <source>
        <dbReference type="ARBA" id="ARBA00012513"/>
    </source>
</evidence>
<dbReference type="AlphaFoldDB" id="A0A542YK56"/>
<dbReference type="PANTHER" id="PTHR43289">
    <property type="entry name" value="MITOGEN-ACTIVATED PROTEIN KINASE KINASE KINASE 20-RELATED"/>
    <property type="match status" value="1"/>
</dbReference>
<dbReference type="Proteomes" id="UP000317998">
    <property type="component" value="Unassembled WGS sequence"/>
</dbReference>
<keyword evidence="12" id="KW-1185">Reference proteome</keyword>
<sequence length="468" mass="50412">MARRLPSQPPVLPGFSHMHILGSGGFADVFLFEQNMPRRQVAVKVLLSEVVNDHVRQMFQAEANLMAQLSSHPSILTVYQASVSSDGRPYLVMEMCSSALSERYRRERIPVAEVLRIAVRIGSAIETAHRAGVLHRDIKPSNILLTAYGHPVLSDFGIASTLGGTQSQDAVGMSIPWSAPEVLLDESSGSIAAEVWSFSATVYSLLAGRSPFELAGQSNKSADLIGRISKGKVQPIGRSDVPRGLEEALRRGMSRNPEHRPGSVLELVHEFQAIESELGLPQTPIEVAMDDWALATVSDLEDRTRVRGLAAVPDSPGRRRRRGTASTVTPRLDDGGPRSSTGTAAPTPPSGRMQTLAWILVASAVLVIALAATATYVLIKTNTSSIPTVTDIQADERQGRMEFNWPDPGLQDGDSYQIETADGERSIQRAPRFAVDGNPGDLVCITVSVNRAGVNGPLSNQKCASFLP</sequence>
<dbReference type="SUPFAM" id="SSF56112">
    <property type="entry name" value="Protein kinase-like (PK-like)"/>
    <property type="match status" value="1"/>
</dbReference>
<dbReference type="CDD" id="cd14014">
    <property type="entry name" value="STKc_PknB_like"/>
    <property type="match status" value="1"/>
</dbReference>
<feature type="binding site" evidence="7">
    <location>
        <position position="44"/>
    </location>
    <ligand>
        <name>ATP</name>
        <dbReference type="ChEBI" id="CHEBI:30616"/>
    </ligand>
</feature>
<dbReference type="SMART" id="SM00220">
    <property type="entry name" value="S_TKc"/>
    <property type="match status" value="1"/>
</dbReference>
<dbReference type="OrthoDB" id="9762169at2"/>
<evidence type="ECO:0000256" key="5">
    <source>
        <dbReference type="ARBA" id="ARBA00022777"/>
    </source>
</evidence>
<evidence type="ECO:0000259" key="10">
    <source>
        <dbReference type="PROSITE" id="PS50011"/>
    </source>
</evidence>
<name>A0A542YK56_9MICO</name>
<accession>A0A542YK56</accession>
<evidence type="ECO:0000256" key="7">
    <source>
        <dbReference type="PROSITE-ProRule" id="PRU10141"/>
    </source>
</evidence>
<dbReference type="Gene3D" id="1.10.510.10">
    <property type="entry name" value="Transferase(Phosphotransferase) domain 1"/>
    <property type="match status" value="1"/>
</dbReference>
<dbReference type="PROSITE" id="PS00107">
    <property type="entry name" value="PROTEIN_KINASE_ATP"/>
    <property type="match status" value="1"/>
</dbReference>
<evidence type="ECO:0000313" key="12">
    <source>
        <dbReference type="Proteomes" id="UP000317998"/>
    </source>
</evidence>
<protein>
    <recommendedName>
        <fullName evidence="1">non-specific serine/threonine protein kinase</fullName>
        <ecNumber evidence="1">2.7.11.1</ecNumber>
    </recommendedName>
</protein>
<keyword evidence="6 7" id="KW-0067">ATP-binding</keyword>
<evidence type="ECO:0000256" key="2">
    <source>
        <dbReference type="ARBA" id="ARBA00022527"/>
    </source>
</evidence>
<evidence type="ECO:0000256" key="4">
    <source>
        <dbReference type="ARBA" id="ARBA00022741"/>
    </source>
</evidence>
<proteinExistence type="predicted"/>
<feature type="region of interest" description="Disordered" evidence="8">
    <location>
        <begin position="308"/>
        <end position="350"/>
    </location>
</feature>
<reference evidence="11 12" key="1">
    <citation type="submission" date="2019-06" db="EMBL/GenBank/DDBJ databases">
        <title>Sequencing the genomes of 1000 actinobacteria strains.</title>
        <authorList>
            <person name="Klenk H.-P."/>
        </authorList>
    </citation>
    <scope>NUCLEOTIDE SEQUENCE [LARGE SCALE GENOMIC DNA]</scope>
    <source>
        <strain evidence="11 12">DSM 26477</strain>
    </source>
</reference>
<evidence type="ECO:0000256" key="3">
    <source>
        <dbReference type="ARBA" id="ARBA00022679"/>
    </source>
</evidence>
<keyword evidence="2 11" id="KW-0723">Serine/threonine-protein kinase</keyword>
<dbReference type="RefSeq" id="WP_141880587.1">
    <property type="nucleotide sequence ID" value="NZ_VFOM01000001.1"/>
</dbReference>
<keyword evidence="4 7" id="KW-0547">Nucleotide-binding</keyword>
<dbReference type="EMBL" id="VFOM01000001">
    <property type="protein sequence ID" value="TQL48489.1"/>
    <property type="molecule type" value="Genomic_DNA"/>
</dbReference>
<keyword evidence="3" id="KW-0808">Transferase</keyword>
<evidence type="ECO:0000313" key="11">
    <source>
        <dbReference type="EMBL" id="TQL48489.1"/>
    </source>
</evidence>
<dbReference type="InterPro" id="IPR000719">
    <property type="entry name" value="Prot_kinase_dom"/>
</dbReference>
<dbReference type="PANTHER" id="PTHR43289:SF6">
    <property type="entry name" value="SERINE_THREONINE-PROTEIN KINASE NEKL-3"/>
    <property type="match status" value="1"/>
</dbReference>
<dbReference type="InterPro" id="IPR011009">
    <property type="entry name" value="Kinase-like_dom_sf"/>
</dbReference>
<evidence type="ECO:0000256" key="9">
    <source>
        <dbReference type="SAM" id="Phobius"/>
    </source>
</evidence>
<dbReference type="Pfam" id="PF00069">
    <property type="entry name" value="Pkinase"/>
    <property type="match status" value="1"/>
</dbReference>
<feature type="domain" description="Protein kinase" evidence="10">
    <location>
        <begin position="15"/>
        <end position="272"/>
    </location>
</feature>
<organism evidence="11 12">
    <name type="scientific">Homoserinimonas aerilata</name>
    <dbReference type="NCBI Taxonomy" id="1162970"/>
    <lineage>
        <taxon>Bacteria</taxon>
        <taxon>Bacillati</taxon>
        <taxon>Actinomycetota</taxon>
        <taxon>Actinomycetes</taxon>
        <taxon>Micrococcales</taxon>
        <taxon>Microbacteriaceae</taxon>
        <taxon>Homoserinimonas</taxon>
    </lineage>
</organism>
<evidence type="ECO:0000256" key="8">
    <source>
        <dbReference type="SAM" id="MobiDB-lite"/>
    </source>
</evidence>
<dbReference type="GO" id="GO:0005524">
    <property type="term" value="F:ATP binding"/>
    <property type="evidence" value="ECO:0007669"/>
    <property type="project" value="UniProtKB-UniRule"/>
</dbReference>
<evidence type="ECO:0000256" key="6">
    <source>
        <dbReference type="ARBA" id="ARBA00022840"/>
    </source>
</evidence>
<keyword evidence="9" id="KW-0812">Transmembrane</keyword>
<keyword evidence="9" id="KW-1133">Transmembrane helix</keyword>
<dbReference type="InterPro" id="IPR017441">
    <property type="entry name" value="Protein_kinase_ATP_BS"/>
</dbReference>
<dbReference type="EC" id="2.7.11.1" evidence="1"/>